<dbReference type="OrthoDB" id="9781752at2"/>
<dbReference type="AlphaFoldDB" id="A0A1E5G5R6"/>
<dbReference type="InterPro" id="IPR027417">
    <property type="entry name" value="P-loop_NTPase"/>
</dbReference>
<evidence type="ECO:0008006" key="3">
    <source>
        <dbReference type="Google" id="ProtNLM"/>
    </source>
</evidence>
<accession>A0A1E5G5R6</accession>
<dbReference type="EMBL" id="MIJE01000001">
    <property type="protein sequence ID" value="OEF98508.1"/>
    <property type="molecule type" value="Genomic_DNA"/>
</dbReference>
<evidence type="ECO:0000313" key="2">
    <source>
        <dbReference type="Proteomes" id="UP000094296"/>
    </source>
</evidence>
<evidence type="ECO:0000313" key="1">
    <source>
        <dbReference type="EMBL" id="OEF98508.1"/>
    </source>
</evidence>
<dbReference type="RefSeq" id="WP_069642000.1">
    <property type="nucleotide sequence ID" value="NZ_MIJE01000001.1"/>
</dbReference>
<dbReference type="Gene3D" id="3.40.50.300">
    <property type="entry name" value="P-loop containing nucleotide triphosphate hydrolases"/>
    <property type="match status" value="1"/>
</dbReference>
<keyword evidence="2" id="KW-1185">Reference proteome</keyword>
<dbReference type="SUPFAM" id="SSF52540">
    <property type="entry name" value="P-loop containing nucleoside triphosphate hydrolases"/>
    <property type="match status" value="2"/>
</dbReference>
<protein>
    <recommendedName>
        <fullName evidence="3">ATPase</fullName>
    </recommendedName>
</protein>
<organism evidence="1 2">
    <name type="scientific">Desulfuribacillus alkaliarsenatis</name>
    <dbReference type="NCBI Taxonomy" id="766136"/>
    <lineage>
        <taxon>Bacteria</taxon>
        <taxon>Bacillati</taxon>
        <taxon>Bacillota</taxon>
        <taxon>Desulfuribacillia</taxon>
        <taxon>Desulfuribacillales</taxon>
        <taxon>Desulfuribacillaceae</taxon>
        <taxon>Desulfuribacillus</taxon>
    </lineage>
</organism>
<proteinExistence type="predicted"/>
<name>A0A1E5G5R6_9FIRM</name>
<comment type="caution">
    <text evidence="1">The sequence shown here is derived from an EMBL/GenBank/DDBJ whole genome shotgun (WGS) entry which is preliminary data.</text>
</comment>
<reference evidence="1 2" key="1">
    <citation type="submission" date="2016-09" db="EMBL/GenBank/DDBJ databases">
        <title>Draft genome sequence for the type strain of Desulfuribacillus alkaliarsenatis AHT28, an obligately anaerobic, sulfidogenic bacterium isolated from Russian soda lake sediments.</title>
        <authorList>
            <person name="Abin C.A."/>
            <person name="Hollibaugh J.T."/>
        </authorList>
    </citation>
    <scope>NUCLEOTIDE SEQUENCE [LARGE SCALE GENOMIC DNA]</scope>
    <source>
        <strain evidence="1 2">AHT28</strain>
    </source>
</reference>
<gene>
    <name evidence="1" type="ORF">BHF68_02210</name>
</gene>
<dbReference type="STRING" id="766136.BHF68_02210"/>
<dbReference type="Proteomes" id="UP000094296">
    <property type="component" value="Unassembled WGS sequence"/>
</dbReference>
<sequence>MVANIKRYFAGGNTFKGFYSLYESALANLGRIFIIKGGPGTGKSTIMRNISLELTDRGYDVEHLHCSSDPNSLDGVIVRELSIGIVDGTAPHVIEPVNPGIVEEIINLGDCWDRNKLLPYKGEIEKITSLIKEQFAKAYDIFAEAKVVKDEIKKQFIDDMDYKDVDRVTQQLIADLFKNYQPPYVRQLFFGANSPEGFVEYIDNITKNIEKRYILKGVPGAGKSTMLAKIAQKAEEIRFDVEVYRCALNPDDIDIVIIPPLGIAVIDAGNNSYDIDIRKSDTIIDLTKGLNGEFINKVSAKTKQLQLKYDELMTAGTNRIAQAKQLHQEKERFYIEAMDFEKVNDKKLAILKEILLEEKR</sequence>